<protein>
    <submittedName>
        <fullName evidence="1">Uncharacterized protein</fullName>
    </submittedName>
</protein>
<name>A0A9P7W300_9AGAR</name>
<accession>A0A9P7W300</accession>
<evidence type="ECO:0000313" key="1">
    <source>
        <dbReference type="EMBL" id="KAG7451227.1"/>
    </source>
</evidence>
<dbReference type="InterPro" id="IPR046670">
    <property type="entry name" value="DUF6540"/>
</dbReference>
<dbReference type="OrthoDB" id="37659at2759"/>
<dbReference type="GeneID" id="66103108"/>
<dbReference type="Proteomes" id="UP000812287">
    <property type="component" value="Unassembled WGS sequence"/>
</dbReference>
<sequence>MTDIAMLSNEYDIYVAQFGHPLLRGAKHWSIVVMTDPNKLTGIAYQISGGTETYEVKPPEGIDLFDTPTYMGRVKVGKVARTLVYGDNGGGSLGFILTRTPVVLGNVHWNCQNWVAEGLKRLKDAHHSIDDDCLESLQRRLSSVGRESRD</sequence>
<keyword evidence="2" id="KW-1185">Reference proteome</keyword>
<evidence type="ECO:0000313" key="2">
    <source>
        <dbReference type="Proteomes" id="UP000812287"/>
    </source>
</evidence>
<dbReference type="AlphaFoldDB" id="A0A9P7W300"/>
<comment type="caution">
    <text evidence="1">The sequence shown here is derived from an EMBL/GenBank/DDBJ whole genome shotgun (WGS) entry which is preliminary data.</text>
</comment>
<dbReference type="RefSeq" id="XP_043044727.1">
    <property type="nucleotide sequence ID" value="XM_043180812.1"/>
</dbReference>
<gene>
    <name evidence="1" type="ORF">BT62DRAFT_407959</name>
</gene>
<reference evidence="1" key="1">
    <citation type="submission" date="2020-11" db="EMBL/GenBank/DDBJ databases">
        <title>Adaptations for nitrogen fixation in a non-lichenized fungal sporocarp promotes dispersal by wood-feeding termites.</title>
        <authorList>
            <consortium name="DOE Joint Genome Institute"/>
            <person name="Koch R.A."/>
            <person name="Yoon G."/>
            <person name="Arayal U."/>
            <person name="Lail K."/>
            <person name="Amirebrahimi M."/>
            <person name="Labutti K."/>
            <person name="Lipzen A."/>
            <person name="Riley R."/>
            <person name="Barry K."/>
            <person name="Henrissat B."/>
            <person name="Grigoriev I.V."/>
            <person name="Herr J.R."/>
            <person name="Aime M.C."/>
        </authorList>
    </citation>
    <scope>NUCLEOTIDE SEQUENCE</scope>
    <source>
        <strain evidence="1">MCA 3950</strain>
    </source>
</reference>
<dbReference type="Pfam" id="PF20174">
    <property type="entry name" value="DUF6540"/>
    <property type="match status" value="1"/>
</dbReference>
<proteinExistence type="predicted"/>
<dbReference type="EMBL" id="MU250525">
    <property type="protein sequence ID" value="KAG7451227.1"/>
    <property type="molecule type" value="Genomic_DNA"/>
</dbReference>
<organism evidence="1 2">
    <name type="scientific">Guyanagaster necrorhizus</name>
    <dbReference type="NCBI Taxonomy" id="856835"/>
    <lineage>
        <taxon>Eukaryota</taxon>
        <taxon>Fungi</taxon>
        <taxon>Dikarya</taxon>
        <taxon>Basidiomycota</taxon>
        <taxon>Agaricomycotina</taxon>
        <taxon>Agaricomycetes</taxon>
        <taxon>Agaricomycetidae</taxon>
        <taxon>Agaricales</taxon>
        <taxon>Marasmiineae</taxon>
        <taxon>Physalacriaceae</taxon>
        <taxon>Guyanagaster</taxon>
    </lineage>
</organism>